<reference evidence="1 2" key="1">
    <citation type="journal article" date="2005" name="Nature">
        <title>The map-based sequence of the rice genome.</title>
        <authorList>
            <consortium name="International rice genome sequencing project (IRGSP)"/>
            <person name="Matsumoto T."/>
            <person name="Wu J."/>
            <person name="Kanamori H."/>
            <person name="Katayose Y."/>
            <person name="Fujisawa M."/>
            <person name="Namiki N."/>
            <person name="Mizuno H."/>
            <person name="Yamamoto K."/>
            <person name="Antonio B.A."/>
            <person name="Baba T."/>
            <person name="Sakata K."/>
            <person name="Nagamura Y."/>
            <person name="Aoki H."/>
            <person name="Arikawa K."/>
            <person name="Arita K."/>
            <person name="Bito T."/>
            <person name="Chiden Y."/>
            <person name="Fujitsuka N."/>
            <person name="Fukunaka R."/>
            <person name="Hamada M."/>
            <person name="Harada C."/>
            <person name="Hayashi A."/>
            <person name="Hijishita S."/>
            <person name="Honda M."/>
            <person name="Hosokawa S."/>
            <person name="Ichikawa Y."/>
            <person name="Idonuma A."/>
            <person name="Iijima M."/>
            <person name="Ikeda M."/>
            <person name="Ikeno M."/>
            <person name="Ito K."/>
            <person name="Ito S."/>
            <person name="Ito T."/>
            <person name="Ito Y."/>
            <person name="Ito Y."/>
            <person name="Iwabuchi A."/>
            <person name="Kamiya K."/>
            <person name="Karasawa W."/>
            <person name="Kurita K."/>
            <person name="Katagiri S."/>
            <person name="Kikuta A."/>
            <person name="Kobayashi H."/>
            <person name="Kobayashi N."/>
            <person name="Machita K."/>
            <person name="Maehara T."/>
            <person name="Masukawa M."/>
            <person name="Mizubayashi T."/>
            <person name="Mukai Y."/>
            <person name="Nagasaki H."/>
            <person name="Nagata Y."/>
            <person name="Naito S."/>
            <person name="Nakashima M."/>
            <person name="Nakama Y."/>
            <person name="Nakamichi Y."/>
            <person name="Nakamura M."/>
            <person name="Meguro A."/>
            <person name="Negishi M."/>
            <person name="Ohta I."/>
            <person name="Ohta T."/>
            <person name="Okamoto M."/>
            <person name="Ono N."/>
            <person name="Saji S."/>
            <person name="Sakaguchi M."/>
            <person name="Sakai K."/>
            <person name="Shibata M."/>
            <person name="Shimokawa T."/>
            <person name="Song J."/>
            <person name="Takazaki Y."/>
            <person name="Terasawa K."/>
            <person name="Tsugane M."/>
            <person name="Tsuji K."/>
            <person name="Ueda S."/>
            <person name="Waki K."/>
            <person name="Yamagata H."/>
            <person name="Yamamoto M."/>
            <person name="Yamamoto S."/>
            <person name="Yamane H."/>
            <person name="Yoshiki S."/>
            <person name="Yoshihara R."/>
            <person name="Yukawa K."/>
            <person name="Zhong H."/>
            <person name="Yano M."/>
            <person name="Yuan Q."/>
            <person name="Ouyang S."/>
            <person name="Liu J."/>
            <person name="Jones K.M."/>
            <person name="Gansberger K."/>
            <person name="Moffat K."/>
            <person name="Hill J."/>
            <person name="Bera J."/>
            <person name="Fadrosh D."/>
            <person name="Jin S."/>
            <person name="Johri S."/>
            <person name="Kim M."/>
            <person name="Overton L."/>
            <person name="Reardon M."/>
            <person name="Tsitrin T."/>
            <person name="Vuong H."/>
            <person name="Weaver B."/>
            <person name="Ciecko A."/>
            <person name="Tallon L."/>
            <person name="Jackson J."/>
            <person name="Pai G."/>
            <person name="Aken S.V."/>
            <person name="Utterback T."/>
            <person name="Reidmuller S."/>
            <person name="Feldblyum T."/>
            <person name="Hsiao J."/>
            <person name="Zismann V."/>
            <person name="Iobst S."/>
            <person name="de Vazeille A.R."/>
            <person name="Buell C.R."/>
            <person name="Ying K."/>
            <person name="Li Y."/>
            <person name="Lu T."/>
            <person name="Huang Y."/>
            <person name="Zhao Q."/>
            <person name="Feng Q."/>
            <person name="Zhang L."/>
            <person name="Zhu J."/>
            <person name="Weng Q."/>
            <person name="Mu J."/>
            <person name="Lu Y."/>
            <person name="Fan D."/>
            <person name="Liu Y."/>
            <person name="Guan J."/>
            <person name="Zhang Y."/>
            <person name="Yu S."/>
            <person name="Liu X."/>
            <person name="Zhang Y."/>
            <person name="Hong G."/>
            <person name="Han B."/>
            <person name="Choisne N."/>
            <person name="Demange N."/>
            <person name="Orjeda G."/>
            <person name="Samain S."/>
            <person name="Cattolico L."/>
            <person name="Pelletier E."/>
            <person name="Couloux A."/>
            <person name="Segurens B."/>
            <person name="Wincker P."/>
            <person name="D'Hont A."/>
            <person name="Scarpelli C."/>
            <person name="Weissenbach J."/>
            <person name="Salanoubat M."/>
            <person name="Quetier F."/>
            <person name="Yu Y."/>
            <person name="Kim H.R."/>
            <person name="Rambo T."/>
            <person name="Currie J."/>
            <person name="Collura K."/>
            <person name="Luo M."/>
            <person name="Yang T."/>
            <person name="Ammiraju J.S.S."/>
            <person name="Engler F."/>
            <person name="Soderlund C."/>
            <person name="Wing R.A."/>
            <person name="Palmer L.E."/>
            <person name="de la Bastide M."/>
            <person name="Spiegel L."/>
            <person name="Nascimento L."/>
            <person name="Zutavern T."/>
            <person name="O'Shaughnessy A."/>
            <person name="Dike S."/>
            <person name="Dedhia N."/>
            <person name="Preston R."/>
            <person name="Balija V."/>
            <person name="McCombie W.R."/>
            <person name="Chow T."/>
            <person name="Chen H."/>
            <person name="Chung M."/>
            <person name="Chen C."/>
            <person name="Shaw J."/>
            <person name="Wu H."/>
            <person name="Hsiao K."/>
            <person name="Chao Y."/>
            <person name="Chu M."/>
            <person name="Cheng C."/>
            <person name="Hour A."/>
            <person name="Lee P."/>
            <person name="Lin S."/>
            <person name="Lin Y."/>
            <person name="Liou J."/>
            <person name="Liu S."/>
            <person name="Hsing Y."/>
            <person name="Raghuvanshi S."/>
            <person name="Mohanty A."/>
            <person name="Bharti A.K."/>
            <person name="Gaur A."/>
            <person name="Gupta V."/>
            <person name="Kumar D."/>
            <person name="Ravi V."/>
            <person name="Vij S."/>
            <person name="Kapur A."/>
            <person name="Khurana P."/>
            <person name="Khurana P."/>
            <person name="Khurana J.P."/>
            <person name="Tyagi A.K."/>
            <person name="Gaikwad K."/>
            <person name="Singh A."/>
            <person name="Dalal V."/>
            <person name="Srivastava S."/>
            <person name="Dixit A."/>
            <person name="Pal A.K."/>
            <person name="Ghazi I.A."/>
            <person name="Yadav M."/>
            <person name="Pandit A."/>
            <person name="Bhargava A."/>
            <person name="Sureshbabu K."/>
            <person name="Batra K."/>
            <person name="Sharma T.R."/>
            <person name="Mohapatra T."/>
            <person name="Singh N.K."/>
            <person name="Messing J."/>
            <person name="Nelson A.B."/>
            <person name="Fuks G."/>
            <person name="Kavchok S."/>
            <person name="Keizer G."/>
            <person name="Linton E."/>
            <person name="Llaca V."/>
            <person name="Song R."/>
            <person name="Tanyolac B."/>
            <person name="Young S."/>
            <person name="Ho-Il K."/>
            <person name="Hahn J.H."/>
            <person name="Sangsakoo G."/>
            <person name="Vanavichit A."/>
            <person name="de Mattos Luiz.A.T."/>
            <person name="Zimmer P.D."/>
            <person name="Malone G."/>
            <person name="Dellagostin O."/>
            <person name="de Oliveira A.C."/>
            <person name="Bevan M."/>
            <person name="Bancroft I."/>
            <person name="Minx P."/>
            <person name="Cordum H."/>
            <person name="Wilson R."/>
            <person name="Cheng Z."/>
            <person name="Jin W."/>
            <person name="Jiang J."/>
            <person name="Leong S.A."/>
            <person name="Iwama H."/>
            <person name="Gojobori T."/>
            <person name="Itoh T."/>
            <person name="Niimura Y."/>
            <person name="Fujii Y."/>
            <person name="Habara T."/>
            <person name="Sakai H."/>
            <person name="Sato Y."/>
            <person name="Wilson G."/>
            <person name="Kumar K."/>
            <person name="McCouch S."/>
            <person name="Juretic N."/>
            <person name="Hoen D."/>
            <person name="Wright S."/>
            <person name="Bruskiewich R."/>
            <person name="Bureau T."/>
            <person name="Miyao A."/>
            <person name="Hirochika H."/>
            <person name="Nishikawa T."/>
            <person name="Kadowaki K."/>
            <person name="Sugiura M."/>
            <person name="Burr B."/>
            <person name="Sasaki T."/>
        </authorList>
    </citation>
    <scope>NUCLEOTIDE SEQUENCE [LARGE SCALE GENOMIC DNA]</scope>
    <source>
        <strain evidence="2">cv. Nipponbare</strain>
    </source>
</reference>
<sequence length="134" mass="14435">MNKCVLHVQLINWPSTGCNDAENNPYCGRLDNRAKCLVVVDAMLLRVTTDHPTGLVTGKRAVRVELVCEYPLACNNVGPRGARNKTPSAVVDQRLVLVSHGSALVGISQRISIVDGNRRGSSVGSRVGHPVNRP</sequence>
<protein>
    <submittedName>
        <fullName evidence="1">Os10g0461600 protein</fullName>
    </submittedName>
</protein>
<name>C7J7L1_ORYSJ</name>
<dbReference type="AlphaFoldDB" id="C7J7L1"/>
<accession>C7J7L1</accession>
<gene>
    <name evidence="1" type="ordered locus">Os10g0461600</name>
</gene>
<dbReference type="KEGG" id="dosa:Os10g0461600"/>
<organism evidence="1 2">
    <name type="scientific">Oryza sativa subsp. japonica</name>
    <name type="common">Rice</name>
    <dbReference type="NCBI Taxonomy" id="39947"/>
    <lineage>
        <taxon>Eukaryota</taxon>
        <taxon>Viridiplantae</taxon>
        <taxon>Streptophyta</taxon>
        <taxon>Embryophyta</taxon>
        <taxon>Tracheophyta</taxon>
        <taxon>Spermatophyta</taxon>
        <taxon>Magnoliopsida</taxon>
        <taxon>Liliopsida</taxon>
        <taxon>Poales</taxon>
        <taxon>Poaceae</taxon>
        <taxon>BOP clade</taxon>
        <taxon>Oryzoideae</taxon>
        <taxon>Oryzeae</taxon>
        <taxon>Oryzinae</taxon>
        <taxon>Oryza</taxon>
        <taxon>Oryza sativa</taxon>
    </lineage>
</organism>
<dbReference type="EMBL" id="AP008216">
    <property type="protein sequence ID" value="BAH94921.1"/>
    <property type="molecule type" value="Genomic_DNA"/>
</dbReference>
<reference evidence="2" key="2">
    <citation type="journal article" date="2008" name="Nucleic Acids Res.">
        <title>The rice annotation project database (RAP-DB): 2008 update.</title>
        <authorList>
            <consortium name="The rice annotation project (RAP)"/>
        </authorList>
    </citation>
    <scope>GENOME REANNOTATION</scope>
    <source>
        <strain evidence="2">cv. Nipponbare</strain>
    </source>
</reference>
<proteinExistence type="predicted"/>
<evidence type="ECO:0000313" key="1">
    <source>
        <dbReference type="EMBL" id="BAH94921.1"/>
    </source>
</evidence>
<dbReference type="Proteomes" id="UP000000763">
    <property type="component" value="Chromosome 10"/>
</dbReference>
<evidence type="ECO:0000313" key="2">
    <source>
        <dbReference type="Proteomes" id="UP000000763"/>
    </source>
</evidence>